<evidence type="ECO:0000313" key="2">
    <source>
        <dbReference type="EMBL" id="PPQ34122.1"/>
    </source>
</evidence>
<keyword evidence="3" id="KW-1185">Reference proteome</keyword>
<feature type="coiled-coil region" evidence="1">
    <location>
        <begin position="42"/>
        <end position="89"/>
    </location>
</feature>
<comment type="caution">
    <text evidence="2">The sequence shown here is derived from an EMBL/GenBank/DDBJ whole genome shotgun (WGS) entry which is preliminary data.</text>
</comment>
<evidence type="ECO:0000313" key="3">
    <source>
        <dbReference type="Proteomes" id="UP000239724"/>
    </source>
</evidence>
<organism evidence="2 3">
    <name type="scientific">Rhodopila globiformis</name>
    <name type="common">Rhodopseudomonas globiformis</name>
    <dbReference type="NCBI Taxonomy" id="1071"/>
    <lineage>
        <taxon>Bacteria</taxon>
        <taxon>Pseudomonadati</taxon>
        <taxon>Pseudomonadota</taxon>
        <taxon>Alphaproteobacteria</taxon>
        <taxon>Acetobacterales</taxon>
        <taxon>Acetobacteraceae</taxon>
        <taxon>Rhodopila</taxon>
    </lineage>
</organism>
<dbReference type="Proteomes" id="UP000239724">
    <property type="component" value="Unassembled WGS sequence"/>
</dbReference>
<proteinExistence type="predicted"/>
<accession>A0A2S6NHK9</accession>
<dbReference type="RefSeq" id="WP_104519110.1">
    <property type="nucleotide sequence ID" value="NZ_NHRY01000128.1"/>
</dbReference>
<protein>
    <submittedName>
        <fullName evidence="2">Uncharacterized protein</fullName>
    </submittedName>
</protein>
<dbReference type="AlphaFoldDB" id="A0A2S6NHK9"/>
<reference evidence="2 3" key="1">
    <citation type="journal article" date="2018" name="Arch. Microbiol.">
        <title>New insights into the metabolic potential of the phototrophic purple bacterium Rhodopila globiformis DSM 161(T) from its draft genome sequence and evidence for a vanadium-dependent nitrogenase.</title>
        <authorList>
            <person name="Imhoff J.F."/>
            <person name="Rahn T."/>
            <person name="Kunzel S."/>
            <person name="Neulinger S.C."/>
        </authorList>
    </citation>
    <scope>NUCLEOTIDE SEQUENCE [LARGE SCALE GENOMIC DNA]</scope>
    <source>
        <strain evidence="2 3">DSM 161</strain>
    </source>
</reference>
<keyword evidence="1" id="KW-0175">Coiled coil</keyword>
<gene>
    <name evidence="2" type="ORF">CCS01_12110</name>
</gene>
<dbReference type="EMBL" id="NHRY01000128">
    <property type="protein sequence ID" value="PPQ34122.1"/>
    <property type="molecule type" value="Genomic_DNA"/>
</dbReference>
<name>A0A2S6NHK9_RHOGL</name>
<sequence length="105" mass="12264">MSDFILMMQLGEQHRQMMDVQLGNRRDYAFLSERHGAAVANYNNLLRDYRNLERLAKQRIAELERQLAEADLARQRAEAEAAYERTNAAMKKDFAEQAKKEPFAD</sequence>
<evidence type="ECO:0000256" key="1">
    <source>
        <dbReference type="SAM" id="Coils"/>
    </source>
</evidence>